<keyword evidence="1" id="KW-0175">Coiled coil</keyword>
<dbReference type="InterPro" id="IPR000157">
    <property type="entry name" value="TIR_dom"/>
</dbReference>
<reference evidence="3" key="1">
    <citation type="submission" date="2023-03" db="EMBL/GenBank/DDBJ databases">
        <title>Andean soil-derived lignocellulolytic bacterial consortium as a source of novel taxa and putative plastic-active enzymes.</title>
        <authorList>
            <person name="Diaz-Garcia L."/>
            <person name="Chuvochina M."/>
            <person name="Feuerriegel G."/>
            <person name="Bunk B."/>
            <person name="Sproer C."/>
            <person name="Streit W.R."/>
            <person name="Rodriguez L.M."/>
            <person name="Overmann J."/>
            <person name="Jimenez D.J."/>
        </authorList>
    </citation>
    <scope>NUCLEOTIDE SEQUENCE</scope>
    <source>
        <strain evidence="3">MAG 7</strain>
    </source>
</reference>
<dbReference type="PROSITE" id="PS50104">
    <property type="entry name" value="TIR"/>
    <property type="match status" value="1"/>
</dbReference>
<dbReference type="InterPro" id="IPR035897">
    <property type="entry name" value="Toll_tir_struct_dom_sf"/>
</dbReference>
<feature type="domain" description="TIR" evidence="2">
    <location>
        <begin position="188"/>
        <end position="323"/>
    </location>
</feature>
<dbReference type="EMBL" id="CP119311">
    <property type="protein sequence ID" value="WEK34043.1"/>
    <property type="molecule type" value="Genomic_DNA"/>
</dbReference>
<gene>
    <name evidence="3" type="ORF">P0Y53_16270</name>
</gene>
<feature type="coiled-coil region" evidence="1">
    <location>
        <begin position="64"/>
        <end position="146"/>
    </location>
</feature>
<evidence type="ECO:0000313" key="4">
    <source>
        <dbReference type="Proteomes" id="UP001220610"/>
    </source>
</evidence>
<dbReference type="AlphaFoldDB" id="A0AAJ5WP84"/>
<dbReference type="Proteomes" id="UP001220610">
    <property type="component" value="Chromosome"/>
</dbReference>
<evidence type="ECO:0000313" key="3">
    <source>
        <dbReference type="EMBL" id="WEK34043.1"/>
    </source>
</evidence>
<evidence type="ECO:0000256" key="1">
    <source>
        <dbReference type="SAM" id="Coils"/>
    </source>
</evidence>
<evidence type="ECO:0000259" key="2">
    <source>
        <dbReference type="PROSITE" id="PS50104"/>
    </source>
</evidence>
<dbReference type="Pfam" id="PF13676">
    <property type="entry name" value="TIR_2"/>
    <property type="match status" value="1"/>
</dbReference>
<dbReference type="GO" id="GO:0007165">
    <property type="term" value="P:signal transduction"/>
    <property type="evidence" value="ECO:0007669"/>
    <property type="project" value="InterPro"/>
</dbReference>
<dbReference type="Gene3D" id="3.40.50.10140">
    <property type="entry name" value="Toll/interleukin-1 receptor homology (TIR) domain"/>
    <property type="match status" value="1"/>
</dbReference>
<dbReference type="SUPFAM" id="SSF52200">
    <property type="entry name" value="Toll/Interleukin receptor TIR domain"/>
    <property type="match status" value="1"/>
</dbReference>
<protein>
    <submittedName>
        <fullName evidence="3">TIR domain-containing protein</fullName>
    </submittedName>
</protein>
<organism evidence="3 4">
    <name type="scientific">Candidatus Pseudobacter hemicellulosilyticus</name>
    <dbReference type="NCBI Taxonomy" id="3121375"/>
    <lineage>
        <taxon>Bacteria</taxon>
        <taxon>Pseudomonadati</taxon>
        <taxon>Bacteroidota</taxon>
        <taxon>Chitinophagia</taxon>
        <taxon>Chitinophagales</taxon>
        <taxon>Chitinophagaceae</taxon>
        <taxon>Pseudobacter</taxon>
    </lineage>
</organism>
<accession>A0AAJ5WP84</accession>
<name>A0AAJ5WP84_9BACT</name>
<sequence length="327" mass="36611">MANCILCSRKLSFFNTPLFGSSKLRDGGIVCSRCCNWKINTDTFWKLRTYTLSDLNNALEVNATAAEQKKADKLLQKKQQAEKRIADKLLQEKARADKQEADRLLLEKANAEKKALAEKLLQEKAAADKRAAAEKLLREEATAEAQMVLSTVVNHLTTGLLQTSAAVAQKSADSNGKAPAPKNYTVMQIKDVFVCHASEDKSAFIEPLIEELSSVNISCWYDNSEIKWGDSIVKKVNQGLSNSRFVLVAISINSIRKHWPNAELEASINMEFSTGETKVLPLLIGNEEEIKLIIEHYPILRSKLYVNYSIGLKEISRLLKERIVIND</sequence>
<proteinExistence type="predicted"/>